<evidence type="ECO:0000313" key="1">
    <source>
        <dbReference type="EMBL" id="GGR48089.1"/>
    </source>
</evidence>
<proteinExistence type="predicted"/>
<dbReference type="Proteomes" id="UP000642014">
    <property type="component" value="Unassembled WGS sequence"/>
</dbReference>
<sequence>MVPGSPGRRARGAGFEAEEELVMYGERSGWRRDGFESHEGMVGVLLADGSEPKPVLFDLGSGATFHESSDWWHYDGTFRRPTAVSMRGRCACGWRGAKTYPIDWEKVREDDDPDAYDTSGPYEEWEAHLDDVAGRAVPLPEDLAKLLGQVRERLDRLWLEEDKTRAYATMLKTCDGLEAIVAEVGPEAAQTLSCEQDKDEDGSMSALAEALGMTEQATCARLLHYEHLTWR</sequence>
<dbReference type="EMBL" id="BMSJ01000014">
    <property type="protein sequence ID" value="GGR48089.1"/>
    <property type="molecule type" value="Genomic_DNA"/>
</dbReference>
<organism evidence="1 2">
    <name type="scientific">Streptomyces cinereoruber</name>
    <dbReference type="NCBI Taxonomy" id="67260"/>
    <lineage>
        <taxon>Bacteria</taxon>
        <taxon>Bacillati</taxon>
        <taxon>Actinomycetota</taxon>
        <taxon>Actinomycetes</taxon>
        <taxon>Kitasatosporales</taxon>
        <taxon>Streptomycetaceae</taxon>
        <taxon>Streptomyces</taxon>
    </lineage>
</organism>
<name>A0AAV4KRH2_9ACTN</name>
<accession>A0AAV4KRH2</accession>
<evidence type="ECO:0000313" key="2">
    <source>
        <dbReference type="Proteomes" id="UP000642014"/>
    </source>
</evidence>
<dbReference type="AlphaFoldDB" id="A0AAV4KRH2"/>
<reference evidence="1 2" key="1">
    <citation type="journal article" date="2014" name="Int. J. Syst. Evol. Microbiol.">
        <title>Complete genome sequence of Corynebacterium casei LMG S-19264T (=DSM 44701T), isolated from a smear-ripened cheese.</title>
        <authorList>
            <consortium name="US DOE Joint Genome Institute (JGI-PGF)"/>
            <person name="Walter F."/>
            <person name="Albersmeier A."/>
            <person name="Kalinowski J."/>
            <person name="Ruckert C."/>
        </authorList>
    </citation>
    <scope>NUCLEOTIDE SEQUENCE [LARGE SCALE GENOMIC DNA]</scope>
    <source>
        <strain evidence="1 2">JCM 4205</strain>
    </source>
</reference>
<gene>
    <name evidence="1" type="ORF">GCM10010497_59320</name>
</gene>
<comment type="caution">
    <text evidence="1">The sequence shown here is derived from an EMBL/GenBank/DDBJ whole genome shotgun (WGS) entry which is preliminary data.</text>
</comment>
<protein>
    <submittedName>
        <fullName evidence="1">Uncharacterized protein</fullName>
    </submittedName>
</protein>